<gene>
    <name evidence="2" type="ORF">IWX90DRAFT_432397</name>
</gene>
<dbReference type="Proteomes" id="UP001456524">
    <property type="component" value="Unassembled WGS sequence"/>
</dbReference>
<organism evidence="2 3">
    <name type="scientific">Phyllosticta citrichinensis</name>
    <dbReference type="NCBI Taxonomy" id="1130410"/>
    <lineage>
        <taxon>Eukaryota</taxon>
        <taxon>Fungi</taxon>
        <taxon>Dikarya</taxon>
        <taxon>Ascomycota</taxon>
        <taxon>Pezizomycotina</taxon>
        <taxon>Dothideomycetes</taxon>
        <taxon>Dothideomycetes incertae sedis</taxon>
        <taxon>Botryosphaeriales</taxon>
        <taxon>Phyllostictaceae</taxon>
        <taxon>Phyllosticta</taxon>
    </lineage>
</organism>
<dbReference type="PANTHER" id="PTHR35020">
    <property type="entry name" value="N-ACETYLGLUCOSAMINE-INDUCED PROTEIN 1"/>
    <property type="match status" value="1"/>
</dbReference>
<keyword evidence="3" id="KW-1185">Reference proteome</keyword>
<protein>
    <recommendedName>
        <fullName evidence="4">N-acetylglucosamine-induced protein 1</fullName>
    </recommendedName>
</protein>
<feature type="region of interest" description="Disordered" evidence="1">
    <location>
        <begin position="45"/>
        <end position="65"/>
    </location>
</feature>
<reference evidence="2 3" key="1">
    <citation type="journal article" date="2022" name="G3 (Bethesda)">
        <title>Enemy or ally: a genomic approach to elucidate the lifestyle of Phyllosticta citrichinaensis.</title>
        <authorList>
            <person name="Buijs V.A."/>
            <person name="Groenewald J.Z."/>
            <person name="Haridas S."/>
            <person name="LaButti K.M."/>
            <person name="Lipzen A."/>
            <person name="Martin F.M."/>
            <person name="Barry K."/>
            <person name="Grigoriev I.V."/>
            <person name="Crous P.W."/>
            <person name="Seidl M.F."/>
        </authorList>
    </citation>
    <scope>NUCLEOTIDE SEQUENCE [LARGE SCALE GENOMIC DNA]</scope>
    <source>
        <strain evidence="2 3">CBS 129764</strain>
    </source>
</reference>
<proteinExistence type="predicted"/>
<evidence type="ECO:0008006" key="4">
    <source>
        <dbReference type="Google" id="ProtNLM"/>
    </source>
</evidence>
<evidence type="ECO:0000256" key="1">
    <source>
        <dbReference type="SAM" id="MobiDB-lite"/>
    </source>
</evidence>
<evidence type="ECO:0000313" key="2">
    <source>
        <dbReference type="EMBL" id="KAK8166297.1"/>
    </source>
</evidence>
<accession>A0ABR1XT49</accession>
<dbReference type="InterPro" id="IPR022036">
    <property type="entry name" value="DUF3605"/>
</dbReference>
<sequence>MQRPPSGALLHGRATPTVEHDEMGWRDGGLVWAEQAEEGKGVGCVARFSWSPPPTSDTKSSPGRRPTLCINTMASTATALPWWQVNVPEELRTAECPDFLQDCNEKDRRIIGTPNSEYQPYTWEQVKDIVASNRLGDLVRKPSELRRYRHYTHELVRNYGSIVNFVQKERLKWDDLTPRGPPFSNPGDIKILHNDWPYGVDERIVHLVVWTKFDLDEDAATGDLTGRARQAIDDYVTQTFRGQVDRDSDRVIWFKNWRSLKSVHAVEHFHVMLQDPDLAFVDAITGGDVPLSKKAPEI</sequence>
<dbReference type="PANTHER" id="PTHR35020:SF4">
    <property type="entry name" value="N-ACETYLGLUCOSAMINE-INDUCED PROTEIN 1"/>
    <property type="match status" value="1"/>
</dbReference>
<feature type="region of interest" description="Disordered" evidence="1">
    <location>
        <begin position="1"/>
        <end position="21"/>
    </location>
</feature>
<dbReference type="EMBL" id="JBBWUH010000005">
    <property type="protein sequence ID" value="KAK8166297.1"/>
    <property type="molecule type" value="Genomic_DNA"/>
</dbReference>
<dbReference type="Pfam" id="PF12239">
    <property type="entry name" value="DUF3605"/>
    <property type="match status" value="1"/>
</dbReference>
<evidence type="ECO:0000313" key="3">
    <source>
        <dbReference type="Proteomes" id="UP001456524"/>
    </source>
</evidence>
<name>A0ABR1XT49_9PEZI</name>
<comment type="caution">
    <text evidence="2">The sequence shown here is derived from an EMBL/GenBank/DDBJ whole genome shotgun (WGS) entry which is preliminary data.</text>
</comment>